<gene>
    <name evidence="1" type="ORF">HMPREF0551_0476</name>
</gene>
<dbReference type="Proteomes" id="UP000011021">
    <property type="component" value="Unassembled WGS sequence"/>
</dbReference>
<protein>
    <submittedName>
        <fullName evidence="1">Uncharacterized protein</fullName>
    </submittedName>
</protein>
<comment type="caution">
    <text evidence="1">The sequence shown here is derived from an EMBL/GenBank/DDBJ whole genome shotgun (WGS) entry which is preliminary data.</text>
</comment>
<proteinExistence type="predicted"/>
<dbReference type="EMBL" id="AEQP01000002">
    <property type="protein sequence ID" value="EFV95568.1"/>
    <property type="molecule type" value="Genomic_DNA"/>
</dbReference>
<organism evidence="1 2">
    <name type="scientific">Lautropia mirabilis ATCC 51599</name>
    <dbReference type="NCBI Taxonomy" id="887898"/>
    <lineage>
        <taxon>Bacteria</taxon>
        <taxon>Pseudomonadati</taxon>
        <taxon>Pseudomonadota</taxon>
        <taxon>Betaproteobacteria</taxon>
        <taxon>Burkholderiales</taxon>
        <taxon>Burkholderiaceae</taxon>
        <taxon>Lautropia</taxon>
    </lineage>
</organism>
<keyword evidence="2" id="KW-1185">Reference proteome</keyword>
<dbReference type="HOGENOM" id="CLU_3185282_0_0_4"/>
<reference evidence="1 2" key="1">
    <citation type="submission" date="2010-12" db="EMBL/GenBank/DDBJ databases">
        <authorList>
            <person name="Muzny D."/>
            <person name="Qin X."/>
            <person name="Deng J."/>
            <person name="Jiang H."/>
            <person name="Liu Y."/>
            <person name="Qu J."/>
            <person name="Song X.-Z."/>
            <person name="Zhang L."/>
            <person name="Thornton R."/>
            <person name="Coyle M."/>
            <person name="Francisco L."/>
            <person name="Jackson L."/>
            <person name="Javaid M."/>
            <person name="Korchina V."/>
            <person name="Kovar C."/>
            <person name="Mata R."/>
            <person name="Mathew T."/>
            <person name="Ngo R."/>
            <person name="Nguyen L."/>
            <person name="Nguyen N."/>
            <person name="Okwuonu G."/>
            <person name="Ongeri F."/>
            <person name="Pham C."/>
            <person name="Simmons D."/>
            <person name="Wilczek-Boney K."/>
            <person name="Hale W."/>
            <person name="Jakkamsetti A."/>
            <person name="Pham P."/>
            <person name="Ruth R."/>
            <person name="San Lucas F."/>
            <person name="Warren J."/>
            <person name="Zhang J."/>
            <person name="Zhao Z."/>
            <person name="Zhou C."/>
            <person name="Zhu D."/>
            <person name="Lee S."/>
            <person name="Bess C."/>
            <person name="Blankenburg K."/>
            <person name="Forbes L."/>
            <person name="Fu Q."/>
            <person name="Gubbala S."/>
            <person name="Hirani K."/>
            <person name="Jayaseelan J.C."/>
            <person name="Lara F."/>
            <person name="Munidasa M."/>
            <person name="Palculict T."/>
            <person name="Patil S."/>
            <person name="Pu L.-L."/>
            <person name="Saada N."/>
            <person name="Tang L."/>
            <person name="Weissenberger G."/>
            <person name="Zhu Y."/>
            <person name="Hemphill L."/>
            <person name="Shang Y."/>
            <person name="Youmans B."/>
            <person name="Ayvaz T."/>
            <person name="Ross M."/>
            <person name="Santibanez J."/>
            <person name="Aqrawi P."/>
            <person name="Gross S."/>
            <person name="Joshi V."/>
            <person name="Fowler G."/>
            <person name="Nazareth L."/>
            <person name="Reid J."/>
            <person name="Worley K."/>
            <person name="Petrosino J."/>
            <person name="Highlander S."/>
            <person name="Gibbs R."/>
        </authorList>
    </citation>
    <scope>NUCLEOTIDE SEQUENCE [LARGE SCALE GENOMIC DNA]</scope>
    <source>
        <strain evidence="1 2">ATCC 51599</strain>
    </source>
</reference>
<name>E7RUW4_9BURK</name>
<accession>E7RUW4</accession>
<sequence>MTGSDRLLRAAVFPAVSGAAVAHPDMAAVSLTIPAEHPSGQPSIFP</sequence>
<evidence type="ECO:0000313" key="2">
    <source>
        <dbReference type="Proteomes" id="UP000011021"/>
    </source>
</evidence>
<dbReference type="AlphaFoldDB" id="E7RUW4"/>
<evidence type="ECO:0000313" key="1">
    <source>
        <dbReference type="EMBL" id="EFV95568.1"/>
    </source>
</evidence>